<reference evidence="3 4" key="1">
    <citation type="submission" date="2015-09" db="EMBL/GenBank/DDBJ databases">
        <authorList>
            <person name="Jackson K.R."/>
            <person name="Lunt B.L."/>
            <person name="Fisher J.N.B."/>
            <person name="Gardner A.V."/>
            <person name="Bailey M.E."/>
            <person name="Deus L.M."/>
            <person name="Earl A.S."/>
            <person name="Gibby P.D."/>
            <person name="Hartmann K.A."/>
            <person name="Liu J.E."/>
            <person name="Manci A.M."/>
            <person name="Nielsen D.A."/>
            <person name="Solomon M.B."/>
            <person name="Breakwell D.P."/>
            <person name="Burnett S.H."/>
            <person name="Grose J.H."/>
        </authorList>
    </citation>
    <scope>NUCLEOTIDE SEQUENCE [LARGE SCALE GENOMIC DNA]</scope>
    <source>
        <strain evidence="3 4">16</strain>
    </source>
</reference>
<evidence type="ECO:0000313" key="4">
    <source>
        <dbReference type="Proteomes" id="UP000048984"/>
    </source>
</evidence>
<dbReference type="SUPFAM" id="SSF54637">
    <property type="entry name" value="Thioesterase/thiol ester dehydrase-isomerase"/>
    <property type="match status" value="1"/>
</dbReference>
<reference evidence="3 4" key="2">
    <citation type="submission" date="2015-10" db="EMBL/GenBank/DDBJ databases">
        <title>Draft Genome Sequence of Prosthecomicrobium hirschii ATCC 27832.</title>
        <authorList>
            <person name="Daniel J."/>
            <person name="Givan S.A."/>
            <person name="Brun Y.V."/>
            <person name="Brown P.J."/>
        </authorList>
    </citation>
    <scope>NUCLEOTIDE SEQUENCE [LARGE SCALE GENOMIC DNA]</scope>
    <source>
        <strain evidence="3 4">16</strain>
    </source>
</reference>
<gene>
    <name evidence="3" type="ORF">ABB55_11865</name>
</gene>
<dbReference type="Proteomes" id="UP000048984">
    <property type="component" value="Unassembled WGS sequence"/>
</dbReference>
<feature type="region of interest" description="Disordered" evidence="1">
    <location>
        <begin position="1"/>
        <end position="58"/>
    </location>
</feature>
<dbReference type="Gene3D" id="3.10.129.10">
    <property type="entry name" value="Hotdog Thioesterase"/>
    <property type="match status" value="1"/>
</dbReference>
<evidence type="ECO:0000259" key="2">
    <source>
        <dbReference type="Pfam" id="PF03061"/>
    </source>
</evidence>
<dbReference type="InterPro" id="IPR029069">
    <property type="entry name" value="HotDog_dom_sf"/>
</dbReference>
<dbReference type="RefSeq" id="WP_054358984.1">
    <property type="nucleotide sequence ID" value="NZ_LJYW01000001.1"/>
</dbReference>
<dbReference type="Pfam" id="PF03061">
    <property type="entry name" value="4HBT"/>
    <property type="match status" value="1"/>
</dbReference>
<dbReference type="GO" id="GO:0016790">
    <property type="term" value="F:thiolester hydrolase activity"/>
    <property type="evidence" value="ECO:0007669"/>
    <property type="project" value="UniProtKB-ARBA"/>
</dbReference>
<dbReference type="InterPro" id="IPR006683">
    <property type="entry name" value="Thioestr_dom"/>
</dbReference>
<keyword evidence="4" id="KW-1185">Reference proteome</keyword>
<evidence type="ECO:0000313" key="3">
    <source>
        <dbReference type="EMBL" id="KPL52821.1"/>
    </source>
</evidence>
<dbReference type="STRING" id="665126.ABB55_11865"/>
<feature type="domain" description="Thioesterase" evidence="2">
    <location>
        <begin position="97"/>
        <end position="152"/>
    </location>
</feature>
<protein>
    <recommendedName>
        <fullName evidence="2">Thioesterase domain-containing protein</fullName>
    </recommendedName>
</protein>
<sequence>MSDVEAEAAAGAGRAADGAGRGPAGGRATGGRPTQSDPTESDPADFDPSGFDPAAEGWHPEPYGDFVAHIGPLWRRVDGAEEQIALRVAPQHLDRGGAVAAGLLLALFDHAVGVASYRVAGEQAMLATIQLNCQVLRHAGCGDFVVCRVAVAGMDTTEIVLTGDCRVDGAPILIGSGIIKRGRAGSRERKAAAGGADAGVPGAAGAAVPERIIRSDGTG</sequence>
<evidence type="ECO:0000256" key="1">
    <source>
        <dbReference type="SAM" id="MobiDB-lite"/>
    </source>
</evidence>
<feature type="compositionally biased region" description="Gly residues" evidence="1">
    <location>
        <begin position="19"/>
        <end position="29"/>
    </location>
</feature>
<proteinExistence type="predicted"/>
<feature type="compositionally biased region" description="Low complexity" evidence="1">
    <location>
        <begin position="8"/>
        <end position="18"/>
    </location>
</feature>
<dbReference type="AlphaFoldDB" id="A0A0P6VJU1"/>
<comment type="caution">
    <text evidence="3">The sequence shown here is derived from an EMBL/GenBank/DDBJ whole genome shotgun (WGS) entry which is preliminary data.</text>
</comment>
<dbReference type="EMBL" id="LJYW01000001">
    <property type="protein sequence ID" value="KPL52821.1"/>
    <property type="molecule type" value="Genomic_DNA"/>
</dbReference>
<accession>A0A0P6VJU1</accession>
<organism evidence="3 4">
    <name type="scientific">Prosthecodimorpha hirschii</name>
    <dbReference type="NCBI Taxonomy" id="665126"/>
    <lineage>
        <taxon>Bacteria</taxon>
        <taxon>Pseudomonadati</taxon>
        <taxon>Pseudomonadota</taxon>
        <taxon>Alphaproteobacteria</taxon>
        <taxon>Hyphomicrobiales</taxon>
        <taxon>Ancalomicrobiaceae</taxon>
        <taxon>Prosthecodimorpha</taxon>
    </lineage>
</organism>
<name>A0A0P6VJU1_9HYPH</name>